<comment type="function">
    <text evidence="9">Catalyzes a mechanistically unusual reaction, the ATP-dependent insertion of CO2 between the N7 and N8 nitrogen atoms of 7,8-diaminopelargonic acid (DAPA, also called 7,8-diammoniononanoate) to form a ureido ring.</text>
</comment>
<feature type="binding site" evidence="9">
    <location>
        <position position="19"/>
    </location>
    <ligand>
        <name>Mg(2+)</name>
        <dbReference type="ChEBI" id="CHEBI:18420"/>
    </ligand>
</feature>
<dbReference type="HAMAP" id="MF_00336">
    <property type="entry name" value="BioD"/>
    <property type="match status" value="1"/>
</dbReference>
<dbReference type="Gene3D" id="3.40.50.300">
    <property type="entry name" value="P-loop containing nucleotide triphosphate hydrolases"/>
    <property type="match status" value="1"/>
</dbReference>
<dbReference type="PANTHER" id="PTHR43210:SF2">
    <property type="entry name" value="ATP-DEPENDENT DETHIOBIOTIN SYNTHETASE BIOD 2"/>
    <property type="match status" value="1"/>
</dbReference>
<comment type="similarity">
    <text evidence="9">Belongs to the dethiobiotin synthetase family.</text>
</comment>
<dbReference type="FunFam" id="3.40.50.300:FF:000292">
    <property type="entry name" value="ATP-dependent dethiobiotin synthetase BioD"/>
    <property type="match status" value="1"/>
</dbReference>
<evidence type="ECO:0000313" key="10">
    <source>
        <dbReference type="EMBL" id="PFH03504.1"/>
    </source>
</evidence>
<reference evidence="10 11" key="1">
    <citation type="submission" date="2017-09" db="EMBL/GenBank/DDBJ databases">
        <title>Evaluation of Pacific Biosciences Sequencing Technology to Finishing C. thermocellum Genome Sequences.</title>
        <authorList>
            <person name="Brown S."/>
        </authorList>
    </citation>
    <scope>NUCLEOTIDE SEQUENCE [LARGE SCALE GENOMIC DNA]</scope>
    <source>
        <strain evidence="10 11">AD2</strain>
    </source>
</reference>
<evidence type="ECO:0000256" key="4">
    <source>
        <dbReference type="ARBA" id="ARBA00022741"/>
    </source>
</evidence>
<dbReference type="InterPro" id="IPR027417">
    <property type="entry name" value="P-loop_NTPase"/>
</dbReference>
<dbReference type="Pfam" id="PF13500">
    <property type="entry name" value="AAA_26"/>
    <property type="match status" value="1"/>
</dbReference>
<dbReference type="RefSeq" id="WP_003518937.1">
    <property type="nucleotide sequence ID" value="NZ_CP013828.1"/>
</dbReference>
<comment type="caution">
    <text evidence="10">The sequence shown here is derived from an EMBL/GenBank/DDBJ whole genome shotgun (WGS) entry which is preliminary data.</text>
</comment>
<dbReference type="SUPFAM" id="SSF52540">
    <property type="entry name" value="P-loop containing nucleoside triphosphate hydrolases"/>
    <property type="match status" value="1"/>
</dbReference>
<sequence length="244" mass="26945">MNGTKGIYIIGTDTDVGKTVVCAGLMYLLKSKGYDCCYFKPVSSGGRQTENGFFSYDVSFVKEVSGFNEDDEMINPFRFKTPVSPHLASEAEGFAVDKEIILDRYRKLSEKYRYIVAEGCGGLAVPLSRDGYMQFQLIKEMGLSCILVSRTVLGTINHTLLTLSFAQNAGIPIKGIIFSGFSDRTLERDNIETIRKLSKVPVLGVVPKIDGISVEIINAEDKILGELKSVFEKTINIEELLANV</sequence>
<keyword evidence="6 9" id="KW-0067">ATP-binding</keyword>
<feature type="binding site" evidence="9">
    <location>
        <begin position="207"/>
        <end position="209"/>
    </location>
    <ligand>
        <name>ATP</name>
        <dbReference type="ChEBI" id="CHEBI:30616"/>
    </ligand>
</feature>
<organism evidence="10 11">
    <name type="scientific">Acetivibrio thermocellus AD2</name>
    <dbReference type="NCBI Taxonomy" id="1138384"/>
    <lineage>
        <taxon>Bacteria</taxon>
        <taxon>Bacillati</taxon>
        <taxon>Bacillota</taxon>
        <taxon>Clostridia</taxon>
        <taxon>Eubacteriales</taxon>
        <taxon>Oscillospiraceae</taxon>
        <taxon>Acetivibrio</taxon>
    </lineage>
</organism>
<dbReference type="GO" id="GO:0005524">
    <property type="term" value="F:ATP binding"/>
    <property type="evidence" value="ECO:0007669"/>
    <property type="project" value="UniProtKB-UniRule"/>
</dbReference>
<feature type="active site" evidence="9">
    <location>
        <position position="40"/>
    </location>
</feature>
<accession>A0AB36TI27</accession>
<evidence type="ECO:0000256" key="1">
    <source>
        <dbReference type="ARBA" id="ARBA00022490"/>
    </source>
</evidence>
<gene>
    <name evidence="9" type="primary">bioD</name>
    <name evidence="10" type="ORF">M972_112315</name>
</gene>
<feature type="binding site" evidence="9">
    <location>
        <position position="44"/>
    </location>
    <ligand>
        <name>substrate</name>
    </ligand>
</feature>
<evidence type="ECO:0000256" key="6">
    <source>
        <dbReference type="ARBA" id="ARBA00022840"/>
    </source>
</evidence>
<comment type="pathway">
    <text evidence="9">Cofactor biosynthesis; biotin biosynthesis; biotin from 7,8-diaminononanoate: step 1/2.</text>
</comment>
<feature type="binding site" evidence="9">
    <location>
        <position position="57"/>
    </location>
    <ligand>
        <name>ATP</name>
        <dbReference type="ChEBI" id="CHEBI:30616"/>
    </ligand>
</feature>
<comment type="subcellular location">
    <subcellularLocation>
        <location evidence="9">Cytoplasm</location>
    </subcellularLocation>
</comment>
<keyword evidence="7 9" id="KW-0460">Magnesium</keyword>
<dbReference type="PIRSF" id="PIRSF006755">
    <property type="entry name" value="DTB_synth"/>
    <property type="match status" value="1"/>
</dbReference>
<comment type="catalytic activity">
    <reaction evidence="8">
        <text>(7R,8S)-8-amino-7-(carboxyamino)nonanoate + ATP = (4R,5S)-dethiobiotin + ADP + phosphate + H(+)</text>
        <dbReference type="Rhea" id="RHEA:63684"/>
        <dbReference type="ChEBI" id="CHEBI:15378"/>
        <dbReference type="ChEBI" id="CHEBI:30616"/>
        <dbReference type="ChEBI" id="CHEBI:43474"/>
        <dbReference type="ChEBI" id="CHEBI:149470"/>
        <dbReference type="ChEBI" id="CHEBI:149473"/>
        <dbReference type="ChEBI" id="CHEBI:456216"/>
    </reaction>
</comment>
<dbReference type="GO" id="GO:0004141">
    <property type="term" value="F:dethiobiotin synthase activity"/>
    <property type="evidence" value="ECO:0007669"/>
    <property type="project" value="UniProtKB-UniRule"/>
</dbReference>
<dbReference type="GO" id="GO:0005829">
    <property type="term" value="C:cytosol"/>
    <property type="evidence" value="ECO:0007669"/>
    <property type="project" value="TreeGrafter"/>
</dbReference>
<dbReference type="InterPro" id="IPR004472">
    <property type="entry name" value="DTB_synth_BioD"/>
</dbReference>
<keyword evidence="5 9" id="KW-0093">Biotin biosynthesis</keyword>
<feature type="binding site" evidence="9">
    <location>
        <begin position="118"/>
        <end position="121"/>
    </location>
    <ligand>
        <name>ATP</name>
        <dbReference type="ChEBI" id="CHEBI:30616"/>
    </ligand>
</feature>
<dbReference type="GO" id="GO:0000287">
    <property type="term" value="F:magnesium ion binding"/>
    <property type="evidence" value="ECO:0007669"/>
    <property type="project" value="UniProtKB-UniRule"/>
</dbReference>
<dbReference type="AlphaFoldDB" id="A0AB36TI27"/>
<feature type="binding site" evidence="9">
    <location>
        <position position="118"/>
    </location>
    <ligand>
        <name>Mg(2+)</name>
        <dbReference type="ChEBI" id="CHEBI:18420"/>
    </ligand>
</feature>
<comment type="caution">
    <text evidence="9">Lacks conserved residue(s) required for the propagation of feature annotation.</text>
</comment>
<dbReference type="Proteomes" id="UP000223596">
    <property type="component" value="Unassembled WGS sequence"/>
</dbReference>
<evidence type="ECO:0000256" key="7">
    <source>
        <dbReference type="ARBA" id="ARBA00022842"/>
    </source>
</evidence>
<keyword evidence="1 9" id="KW-0963">Cytoplasm</keyword>
<evidence type="ECO:0000256" key="5">
    <source>
        <dbReference type="ARBA" id="ARBA00022756"/>
    </source>
</evidence>
<evidence type="ECO:0000256" key="8">
    <source>
        <dbReference type="ARBA" id="ARBA00047386"/>
    </source>
</evidence>
<dbReference type="EC" id="6.3.3.3" evidence="9"/>
<evidence type="ECO:0000313" key="11">
    <source>
        <dbReference type="Proteomes" id="UP000223596"/>
    </source>
</evidence>
<keyword evidence="2 9" id="KW-0436">Ligase</keyword>
<dbReference type="GO" id="GO:0009102">
    <property type="term" value="P:biotin biosynthetic process"/>
    <property type="evidence" value="ECO:0007669"/>
    <property type="project" value="UniProtKB-UniRule"/>
</dbReference>
<comment type="cofactor">
    <cofactor evidence="9">
        <name>Mg(2+)</name>
        <dbReference type="ChEBI" id="CHEBI:18420"/>
    </cofactor>
</comment>
<comment type="catalytic activity">
    <reaction evidence="9">
        <text>(7R,8S)-7,8-diammoniononanoate + CO2 + ATP = (4R,5S)-dethiobiotin + ADP + phosphate + 3 H(+)</text>
        <dbReference type="Rhea" id="RHEA:15805"/>
        <dbReference type="ChEBI" id="CHEBI:15378"/>
        <dbReference type="ChEBI" id="CHEBI:16526"/>
        <dbReference type="ChEBI" id="CHEBI:30616"/>
        <dbReference type="ChEBI" id="CHEBI:43474"/>
        <dbReference type="ChEBI" id="CHEBI:149469"/>
        <dbReference type="ChEBI" id="CHEBI:149473"/>
        <dbReference type="ChEBI" id="CHEBI:456216"/>
        <dbReference type="EC" id="6.3.3.3"/>
    </reaction>
</comment>
<dbReference type="EMBL" id="PDBW01000001">
    <property type="protein sequence ID" value="PFH03504.1"/>
    <property type="molecule type" value="Genomic_DNA"/>
</dbReference>
<evidence type="ECO:0000256" key="3">
    <source>
        <dbReference type="ARBA" id="ARBA00022723"/>
    </source>
</evidence>
<dbReference type="NCBIfam" id="TIGR00347">
    <property type="entry name" value="bioD"/>
    <property type="match status" value="1"/>
</dbReference>
<evidence type="ECO:0000256" key="2">
    <source>
        <dbReference type="ARBA" id="ARBA00022598"/>
    </source>
</evidence>
<protein>
    <recommendedName>
        <fullName evidence="9">ATP-dependent dethiobiotin synthetase BioD</fullName>
        <ecNumber evidence="9">6.3.3.3</ecNumber>
    </recommendedName>
    <alternativeName>
        <fullName evidence="9">DTB synthetase</fullName>
        <shortName evidence="9">DTBS</shortName>
    </alternativeName>
    <alternativeName>
        <fullName evidence="9">Dethiobiotin synthase</fullName>
    </alternativeName>
</protein>
<dbReference type="GO" id="GO:0042803">
    <property type="term" value="F:protein homodimerization activity"/>
    <property type="evidence" value="ECO:0007669"/>
    <property type="project" value="UniProtKB-ARBA"/>
</dbReference>
<keyword evidence="3 9" id="KW-0479">Metal-binding</keyword>
<dbReference type="CDD" id="cd03109">
    <property type="entry name" value="DTBS"/>
    <property type="match status" value="1"/>
</dbReference>
<name>A0AB36TI27_ACETH</name>
<feature type="binding site" evidence="9">
    <location>
        <position position="57"/>
    </location>
    <ligand>
        <name>Mg(2+)</name>
        <dbReference type="ChEBI" id="CHEBI:18420"/>
    </ligand>
</feature>
<proteinExistence type="inferred from homology"/>
<comment type="subunit">
    <text evidence="9">Homodimer.</text>
</comment>
<dbReference type="PANTHER" id="PTHR43210">
    <property type="entry name" value="DETHIOBIOTIN SYNTHETASE"/>
    <property type="match status" value="1"/>
</dbReference>
<evidence type="ECO:0000256" key="9">
    <source>
        <dbReference type="HAMAP-Rule" id="MF_00336"/>
    </source>
</evidence>
<keyword evidence="4 9" id="KW-0547">Nucleotide-binding</keyword>
<feature type="binding site" evidence="9">
    <location>
        <begin position="15"/>
        <end position="20"/>
    </location>
    <ligand>
        <name>ATP</name>
        <dbReference type="ChEBI" id="CHEBI:30616"/>
    </ligand>
</feature>